<reference evidence="3 4" key="1">
    <citation type="submission" date="2021-11" db="EMBL/GenBank/DDBJ databases">
        <authorList>
            <person name="Islam A."/>
            <person name="Islam S."/>
            <person name="Flora M.S."/>
            <person name="Rahman M."/>
            <person name="Ziaur R.M."/>
            <person name="Epstein J.H."/>
            <person name="Hassan M."/>
            <person name="Klassen M."/>
            <person name="Woodard K."/>
            <person name="Webb A."/>
            <person name="Webby R.J."/>
            <person name="El Zowalaty M.E."/>
        </authorList>
    </citation>
    <scope>NUCLEOTIDE SEQUENCE [LARGE SCALE GENOMIC DNA]</scope>
    <source>
        <strain evidence="3">Pf1</strain>
    </source>
</reference>
<feature type="region of interest" description="Disordered" evidence="1">
    <location>
        <begin position="291"/>
        <end position="312"/>
    </location>
</feature>
<feature type="region of interest" description="Disordered" evidence="1">
    <location>
        <begin position="14"/>
        <end position="33"/>
    </location>
</feature>
<dbReference type="PANTHER" id="PTHR31827:SF1">
    <property type="entry name" value="EMB|CAB89363.1"/>
    <property type="match status" value="1"/>
</dbReference>
<feature type="compositionally biased region" description="Polar residues" evidence="1">
    <location>
        <begin position="295"/>
        <end position="312"/>
    </location>
</feature>
<organism evidence="3 4">
    <name type="scientific">Peronospora farinosa</name>
    <dbReference type="NCBI Taxonomy" id="134698"/>
    <lineage>
        <taxon>Eukaryota</taxon>
        <taxon>Sar</taxon>
        <taxon>Stramenopiles</taxon>
        <taxon>Oomycota</taxon>
        <taxon>Peronosporomycetes</taxon>
        <taxon>Peronosporales</taxon>
        <taxon>Peronosporaceae</taxon>
        <taxon>Peronospora</taxon>
    </lineage>
</organism>
<evidence type="ECO:0000313" key="4">
    <source>
        <dbReference type="Proteomes" id="UP001157938"/>
    </source>
</evidence>
<proteinExistence type="predicted"/>
<feature type="region of interest" description="Disordered" evidence="1">
    <location>
        <begin position="108"/>
        <end position="137"/>
    </location>
</feature>
<evidence type="ECO:0000259" key="2">
    <source>
        <dbReference type="Pfam" id="PF24906"/>
    </source>
</evidence>
<dbReference type="EMBL" id="CAKLBC010001059">
    <property type="protein sequence ID" value="CAH0489391.1"/>
    <property type="molecule type" value="Genomic_DNA"/>
</dbReference>
<feature type="compositionally biased region" description="Basic and acidic residues" evidence="1">
    <location>
        <begin position="118"/>
        <end position="134"/>
    </location>
</feature>
<dbReference type="InterPro" id="IPR056866">
    <property type="entry name" value="Znf_WRKY19"/>
</dbReference>
<dbReference type="Pfam" id="PF24906">
    <property type="entry name" value="Zf_WRKY19"/>
    <property type="match status" value="1"/>
</dbReference>
<feature type="domain" description="WRKY19-like zinc finger" evidence="2">
    <location>
        <begin position="232"/>
        <end position="255"/>
    </location>
</feature>
<accession>A0ABN8C8K6</accession>
<keyword evidence="4" id="KW-1185">Reference proteome</keyword>
<evidence type="ECO:0000256" key="1">
    <source>
        <dbReference type="SAM" id="MobiDB-lite"/>
    </source>
</evidence>
<dbReference type="PANTHER" id="PTHR31827">
    <property type="entry name" value="EMB|CAB89363.1"/>
    <property type="match status" value="1"/>
</dbReference>
<sequence length="312" mass="33112">MPATWSTVTCANTTKRTSGGAMSEVAESKPVEQGTLVLQPPTGSEGKPIREWIDTLLQAAVIAKSKQKKPEQDEVSTATTATITDVDASTTDAASFSASLAAEGIDMTDTTTSGTTNEIEKKKDELPTHPDTKDTSVVLNSDATKAEEGASAPAIKHYRRRRCEVEGCNKFARFNNACSGHGGRRLCAETGCKRVAQFGHKCSAHGGVKLCSVEGCHRAVQSRGCCKTHGGGVRCQHPDCTKGAISKGFCRSHGGGLRCAEQECHKWAQRHGYCVRHSKSAASPKAVPIMEPMTDSPTASQYLVPQTSSSSI</sequence>
<evidence type="ECO:0000313" key="3">
    <source>
        <dbReference type="EMBL" id="CAH0489391.1"/>
    </source>
</evidence>
<gene>
    <name evidence="3" type="ORF">PFR001_LOCUS4804</name>
</gene>
<protein>
    <recommendedName>
        <fullName evidence="2">WRKY19-like zinc finger domain-containing protein</fullName>
    </recommendedName>
</protein>
<comment type="caution">
    <text evidence="3">The sequence shown here is derived from an EMBL/GenBank/DDBJ whole genome shotgun (WGS) entry which is preliminary data.</text>
</comment>
<dbReference type="Proteomes" id="UP001157938">
    <property type="component" value="Unassembled WGS sequence"/>
</dbReference>
<name>A0ABN8C8K6_9STRA</name>